<reference evidence="3" key="1">
    <citation type="journal article" date="2019" name="Int. J. Syst. Evol. Microbiol.">
        <title>The Global Catalogue of Microorganisms (GCM) 10K type strain sequencing project: providing services to taxonomists for standard genome sequencing and annotation.</title>
        <authorList>
            <consortium name="The Broad Institute Genomics Platform"/>
            <consortium name="The Broad Institute Genome Sequencing Center for Infectious Disease"/>
            <person name="Wu L."/>
            <person name="Ma J."/>
        </authorList>
    </citation>
    <scope>NUCLEOTIDE SEQUENCE [LARGE SCALE GENOMIC DNA]</scope>
    <source>
        <strain evidence="3">CGMCC 1.3240</strain>
    </source>
</reference>
<proteinExistence type="predicted"/>
<gene>
    <name evidence="2" type="ORF">ACFPYJ_12110</name>
</gene>
<feature type="domain" description="SLH" evidence="1">
    <location>
        <begin position="672"/>
        <end position="735"/>
    </location>
</feature>
<feature type="domain" description="SLH" evidence="1">
    <location>
        <begin position="612"/>
        <end position="671"/>
    </location>
</feature>
<accession>A0ABW0VWM8</accession>
<protein>
    <submittedName>
        <fullName evidence="2">S-layer homology domain-containing protein</fullName>
    </submittedName>
</protein>
<evidence type="ECO:0000313" key="3">
    <source>
        <dbReference type="Proteomes" id="UP001596047"/>
    </source>
</evidence>
<name>A0ABW0VWM8_9BACL</name>
<dbReference type="InterPro" id="IPR001119">
    <property type="entry name" value="SLH_dom"/>
</dbReference>
<organism evidence="2 3">
    <name type="scientific">Paenibacillus solisilvae</name>
    <dbReference type="NCBI Taxonomy" id="2486751"/>
    <lineage>
        <taxon>Bacteria</taxon>
        <taxon>Bacillati</taxon>
        <taxon>Bacillota</taxon>
        <taxon>Bacilli</taxon>
        <taxon>Bacillales</taxon>
        <taxon>Paenibacillaceae</taxon>
        <taxon>Paenibacillus</taxon>
    </lineage>
</organism>
<feature type="domain" description="SLH" evidence="1">
    <location>
        <begin position="741"/>
        <end position="801"/>
    </location>
</feature>
<dbReference type="EMBL" id="JBHSOW010000042">
    <property type="protein sequence ID" value="MFC5649853.1"/>
    <property type="molecule type" value="Genomic_DNA"/>
</dbReference>
<dbReference type="Proteomes" id="UP001596047">
    <property type="component" value="Unassembled WGS sequence"/>
</dbReference>
<dbReference type="Pfam" id="PF00395">
    <property type="entry name" value="SLH"/>
    <property type="match status" value="3"/>
</dbReference>
<sequence length="801" mass="85114">MELRKTAISVGLAAALLATTLGGFPLSDKGIAAKFGAGTAYAADAAFPSDAFLARLQKVHDALLLGDPADVQDVRNLRSEIDGLTFAANGSLIDPVWNKIVDKLNFVNTEDEAHFKESLFKFLKAVGTIMYDPNLEDLEAIRSNPEYRSAIQLLAEIGGQPNLTIDQILTFLLGNGTKPGLEGTFRNHLAAKSDSQLVVIVASETERNAFIGNVINSVVTDTSYDVSAILGNLGVTGGDINASIANFRAALTKEGPAFNALLVAYIRSEAQEKVVVSSDGRTHTYTLNVLGRDVPASAPITWSKKNGDTSVNVTVNGIVTLPSGTTGTAVIEAMFLNKVIFSKQVTLTAVSTGGGGGGVIIVTPPTVDGILEQFNKDFADIQSKLASADDATKAALIKQAEALALAALEKVNTYDLSKSVKVEGGKAIFEPDVDDIIKKINAFEATLAALVAKLTSIGGNISVLDSAYFTFDLGNIAVDSTELPLSKNVLDALDSASISKIKVKVYGLNIITPVKEFTEDLDLTVNKLPAPSGLNPLTPVFEFGVKTGGVQKNTFSDPIHIQFPIPSTANPDLVTVVRLEGNSYTPVGGDVNGGYIEESFPHFSPYTVIENKATFRDLESVRAWAGKAIEAAASKGITEGMAPGIFGPNERITRAEFAKMVVRAFNLELNDAVEQFEDVKGNEWFAPYVQVAYQTGIINGRAPGKFEPNARITRAEMATMITRALKVAKGAVDVKDVASELAKFTDSTGVHLSLRSGVAFAANHELIVGNKGKFLPTADATRAEAAVIIYRSLGFTTEEQM</sequence>
<dbReference type="PANTHER" id="PTHR43308:SF5">
    <property type="entry name" value="S-LAYER PROTEIN _ PEPTIDOGLYCAN ENDO-BETA-N-ACETYLGLUCOSAMINIDASE"/>
    <property type="match status" value="1"/>
</dbReference>
<dbReference type="InterPro" id="IPR051465">
    <property type="entry name" value="Cell_Envelope_Struct_Comp"/>
</dbReference>
<keyword evidence="3" id="KW-1185">Reference proteome</keyword>
<comment type="caution">
    <text evidence="2">The sequence shown here is derived from an EMBL/GenBank/DDBJ whole genome shotgun (WGS) entry which is preliminary data.</text>
</comment>
<dbReference type="PANTHER" id="PTHR43308">
    <property type="entry name" value="OUTER MEMBRANE PROTEIN ALPHA-RELATED"/>
    <property type="match status" value="1"/>
</dbReference>
<evidence type="ECO:0000259" key="1">
    <source>
        <dbReference type="PROSITE" id="PS51272"/>
    </source>
</evidence>
<evidence type="ECO:0000313" key="2">
    <source>
        <dbReference type="EMBL" id="MFC5649853.1"/>
    </source>
</evidence>
<dbReference type="RefSeq" id="WP_379188398.1">
    <property type="nucleotide sequence ID" value="NZ_JBHSOW010000042.1"/>
</dbReference>
<dbReference type="PROSITE" id="PS51272">
    <property type="entry name" value="SLH"/>
    <property type="match status" value="3"/>
</dbReference>